<name>A0ABP6R8P3_9MICC</name>
<dbReference type="EMBL" id="BAAAYG010000002">
    <property type="protein sequence ID" value="GAA3279475.1"/>
    <property type="molecule type" value="Genomic_DNA"/>
</dbReference>
<comment type="caution">
    <text evidence="3">The sequence shown here is derived from an EMBL/GenBank/DDBJ whole genome shotgun (WGS) entry which is preliminary data.</text>
</comment>
<feature type="transmembrane region" description="Helical" evidence="1">
    <location>
        <begin position="77"/>
        <end position="98"/>
    </location>
</feature>
<keyword evidence="1" id="KW-0472">Membrane</keyword>
<organism evidence="3 4">
    <name type="scientific">Nesterenkonia halobia</name>
    <dbReference type="NCBI Taxonomy" id="37922"/>
    <lineage>
        <taxon>Bacteria</taxon>
        <taxon>Bacillati</taxon>
        <taxon>Actinomycetota</taxon>
        <taxon>Actinomycetes</taxon>
        <taxon>Micrococcales</taxon>
        <taxon>Micrococcaceae</taxon>
        <taxon>Nesterenkonia</taxon>
    </lineage>
</organism>
<accession>A0ABP6R8P3</accession>
<feature type="transmembrane region" description="Helical" evidence="1">
    <location>
        <begin position="12"/>
        <end position="32"/>
    </location>
</feature>
<gene>
    <name evidence="3" type="ORF">GCM10020260_02680</name>
</gene>
<dbReference type="InterPro" id="IPR019251">
    <property type="entry name" value="DUF2231_TM"/>
</dbReference>
<evidence type="ECO:0000313" key="4">
    <source>
        <dbReference type="Proteomes" id="UP001501736"/>
    </source>
</evidence>
<keyword evidence="4" id="KW-1185">Reference proteome</keyword>
<keyword evidence="1" id="KW-1133">Transmembrane helix</keyword>
<dbReference type="Proteomes" id="UP001501736">
    <property type="component" value="Unassembled WGS sequence"/>
</dbReference>
<protein>
    <recommendedName>
        <fullName evidence="2">DUF2231 domain-containing protein</fullName>
    </recommendedName>
</protein>
<evidence type="ECO:0000313" key="3">
    <source>
        <dbReference type="EMBL" id="GAA3279475.1"/>
    </source>
</evidence>
<feature type="transmembrane region" description="Helical" evidence="1">
    <location>
        <begin position="110"/>
        <end position="132"/>
    </location>
</feature>
<feature type="domain" description="DUF2231" evidence="2">
    <location>
        <begin position="5"/>
        <end position="142"/>
    </location>
</feature>
<sequence>MILDLPLHPLIVHAVVILVPLSAVLVLLAVLVPPLRRSCAPVGAVLAVVGAISALVAERSGRALAETVGVPADHEPWGTPTLIASAVFAVLAVVWHLVQRRAGRRRRGSPAVRVLGALTVLAALAAVGLTLISGHTGAEAVWGSIRNML</sequence>
<proteinExistence type="predicted"/>
<evidence type="ECO:0000256" key="1">
    <source>
        <dbReference type="SAM" id="Phobius"/>
    </source>
</evidence>
<feature type="transmembrane region" description="Helical" evidence="1">
    <location>
        <begin position="39"/>
        <end position="57"/>
    </location>
</feature>
<dbReference type="RefSeq" id="WP_344717397.1">
    <property type="nucleotide sequence ID" value="NZ_BAAAYG010000002.1"/>
</dbReference>
<reference evidence="4" key="1">
    <citation type="journal article" date="2019" name="Int. J. Syst. Evol. Microbiol.">
        <title>The Global Catalogue of Microorganisms (GCM) 10K type strain sequencing project: providing services to taxonomists for standard genome sequencing and annotation.</title>
        <authorList>
            <consortium name="The Broad Institute Genomics Platform"/>
            <consortium name="The Broad Institute Genome Sequencing Center for Infectious Disease"/>
            <person name="Wu L."/>
            <person name="Ma J."/>
        </authorList>
    </citation>
    <scope>NUCLEOTIDE SEQUENCE [LARGE SCALE GENOMIC DNA]</scope>
    <source>
        <strain evidence="4">JCM 11483</strain>
    </source>
</reference>
<dbReference type="Pfam" id="PF09990">
    <property type="entry name" value="DUF2231"/>
    <property type="match status" value="1"/>
</dbReference>
<keyword evidence="1" id="KW-0812">Transmembrane</keyword>
<evidence type="ECO:0000259" key="2">
    <source>
        <dbReference type="Pfam" id="PF09990"/>
    </source>
</evidence>